<protein>
    <submittedName>
        <fullName evidence="4">Regulator</fullName>
    </submittedName>
</protein>
<evidence type="ECO:0000256" key="2">
    <source>
        <dbReference type="PROSITE-ProRule" id="PRU00169"/>
    </source>
</evidence>
<dbReference type="PROSITE" id="PS50110">
    <property type="entry name" value="RESPONSE_REGULATORY"/>
    <property type="match status" value="1"/>
</dbReference>
<dbReference type="GO" id="GO:0000160">
    <property type="term" value="P:phosphorelay signal transduction system"/>
    <property type="evidence" value="ECO:0007669"/>
    <property type="project" value="InterPro"/>
</dbReference>
<feature type="modified residue" description="4-aspartylphosphate" evidence="2">
    <location>
        <position position="57"/>
    </location>
</feature>
<evidence type="ECO:0000256" key="1">
    <source>
        <dbReference type="ARBA" id="ARBA00022553"/>
    </source>
</evidence>
<organism evidence="4">
    <name type="scientific">Sinorhizobium medicae</name>
    <dbReference type="NCBI Taxonomy" id="110321"/>
    <lineage>
        <taxon>Bacteria</taxon>
        <taxon>Pseudomonadati</taxon>
        <taxon>Pseudomonadota</taxon>
        <taxon>Alphaproteobacteria</taxon>
        <taxon>Hyphomicrobiales</taxon>
        <taxon>Rhizobiaceae</taxon>
        <taxon>Sinorhizobium/Ensifer group</taxon>
        <taxon>Sinorhizobium</taxon>
    </lineage>
</organism>
<dbReference type="PANTHER" id="PTHR44591">
    <property type="entry name" value="STRESS RESPONSE REGULATOR PROTEIN 1"/>
    <property type="match status" value="1"/>
</dbReference>
<name>A0A508WPB4_9HYPH</name>
<gene>
    <name evidence="4" type="ORF">EMEDMD4_1060030</name>
</gene>
<dbReference type="AlphaFoldDB" id="A0A508WPB4"/>
<dbReference type="InterPro" id="IPR001789">
    <property type="entry name" value="Sig_transdc_resp-reg_receiver"/>
</dbReference>
<dbReference type="InterPro" id="IPR011006">
    <property type="entry name" value="CheY-like_superfamily"/>
</dbReference>
<evidence type="ECO:0000259" key="3">
    <source>
        <dbReference type="PROSITE" id="PS50110"/>
    </source>
</evidence>
<keyword evidence="1 2" id="KW-0597">Phosphoprotein</keyword>
<evidence type="ECO:0000313" key="4">
    <source>
        <dbReference type="EMBL" id="VTZ59348.1"/>
    </source>
</evidence>
<dbReference type="SUPFAM" id="SSF52172">
    <property type="entry name" value="CheY-like"/>
    <property type="match status" value="1"/>
</dbReference>
<sequence length="138" mass="14966">MHSLSHITVAIVDDDQCLLESLHDFFDAMSIPSKTYRSAEEFLKSGDAQWVHCVLADFKMPGISGLQLLETLVREGGPPVCIMTSFADDRTRAAVHSGGAVGLLEKPISSANLLNFISASKRKVTGVLPPRYPPSPDQ</sequence>
<dbReference type="PANTHER" id="PTHR44591:SF25">
    <property type="entry name" value="CHEMOTAXIS TWO-COMPONENT RESPONSE REGULATOR"/>
    <property type="match status" value="1"/>
</dbReference>
<dbReference type="Pfam" id="PF00072">
    <property type="entry name" value="Response_reg"/>
    <property type="match status" value="1"/>
</dbReference>
<feature type="domain" description="Response regulatory" evidence="3">
    <location>
        <begin position="8"/>
        <end position="121"/>
    </location>
</feature>
<dbReference type="Gene3D" id="3.40.50.2300">
    <property type="match status" value="1"/>
</dbReference>
<dbReference type="EMBL" id="CABFNB010000009">
    <property type="protein sequence ID" value="VTZ59348.1"/>
    <property type="molecule type" value="Genomic_DNA"/>
</dbReference>
<dbReference type="RefSeq" id="WP_180161287.1">
    <property type="nucleotide sequence ID" value="NZ_CABFNB010000009.1"/>
</dbReference>
<proteinExistence type="predicted"/>
<reference evidence="4" key="1">
    <citation type="submission" date="2019-06" db="EMBL/GenBank/DDBJ databases">
        <authorList>
            <person name="Le Quere A."/>
            <person name="Colella S."/>
        </authorList>
    </citation>
    <scope>NUCLEOTIDE SEQUENCE</scope>
    <source>
        <strain evidence="4">EmedicaeMD41</strain>
    </source>
</reference>
<dbReference type="InterPro" id="IPR050595">
    <property type="entry name" value="Bact_response_regulator"/>
</dbReference>
<accession>A0A508WPB4</accession>
<dbReference type="SMART" id="SM00448">
    <property type="entry name" value="REC"/>
    <property type="match status" value="1"/>
</dbReference>
<dbReference type="Proteomes" id="UP000507954">
    <property type="component" value="Unassembled WGS sequence"/>
</dbReference>